<protein>
    <recommendedName>
        <fullName evidence="3">Gamma-glutamylcyclotransferase family protein</fullName>
    </recommendedName>
</protein>
<feature type="active site" description="Proton acceptor" evidence="2">
    <location>
        <position position="79"/>
    </location>
</feature>
<sequence length="130" mass="14484">MATERTLVFVYGTLKRGASNHTVMAGQQFVGEARTPPGHRLFVVADYPGLVRDPTDTRGVQGEVWSVDADALRTLDRFEGVEEKLYRRGPIPLLPPFDTASVDGYFYLRTVRGRRPLVDGVWPVRVVPVG</sequence>
<dbReference type="InterPro" id="IPR009288">
    <property type="entry name" value="AIG2-like_dom"/>
</dbReference>
<dbReference type="InterPro" id="IPR039126">
    <property type="entry name" value="GGACT"/>
</dbReference>
<dbReference type="EMBL" id="CP119075">
    <property type="protein sequence ID" value="WED65932.1"/>
    <property type="molecule type" value="Genomic_DNA"/>
</dbReference>
<dbReference type="KEGG" id="slom:PXH66_03600"/>
<evidence type="ECO:0000256" key="2">
    <source>
        <dbReference type="PIRSR" id="PIRSR639126-1"/>
    </source>
</evidence>
<evidence type="ECO:0000256" key="3">
    <source>
        <dbReference type="RuleBase" id="RU367036"/>
    </source>
</evidence>
<dbReference type="PANTHER" id="PTHR12510:SF4">
    <property type="entry name" value="GAMMA-GLUTAMYLAMINECYCLOTRANSFERASE"/>
    <property type="match status" value="1"/>
</dbReference>
<dbReference type="Gene3D" id="3.10.490.10">
    <property type="entry name" value="Gamma-glutamyl cyclotransferase-like"/>
    <property type="match status" value="1"/>
</dbReference>
<dbReference type="GO" id="GO:0061929">
    <property type="term" value="F:gamma-glutamylaminecyclotransferase activity"/>
    <property type="evidence" value="ECO:0007669"/>
    <property type="project" value="InterPro"/>
</dbReference>
<organism evidence="5 6">
    <name type="scientific">Synoicihabitans lomoniglobus</name>
    <dbReference type="NCBI Taxonomy" id="2909285"/>
    <lineage>
        <taxon>Bacteria</taxon>
        <taxon>Pseudomonadati</taxon>
        <taxon>Verrucomicrobiota</taxon>
        <taxon>Opitutia</taxon>
        <taxon>Opitutales</taxon>
        <taxon>Opitutaceae</taxon>
        <taxon>Synoicihabitans</taxon>
    </lineage>
</organism>
<accession>A0AAF0CQ13</accession>
<dbReference type="RefSeq" id="WP_330927795.1">
    <property type="nucleotide sequence ID" value="NZ_CP119075.1"/>
</dbReference>
<comment type="similarity">
    <text evidence="1 3">Belongs to the gamma-glutamylcyclotransferase family.</text>
</comment>
<dbReference type="InterPro" id="IPR036568">
    <property type="entry name" value="GGCT-like_sf"/>
</dbReference>
<reference evidence="5" key="1">
    <citation type="submission" date="2023-03" db="EMBL/GenBank/DDBJ databases">
        <title>Lomoglobus Profundus gen. nov., sp. nov., a novel member of the phylum Verrucomicrobia, isolated from deep-marine sediment of South China Sea.</title>
        <authorList>
            <person name="Ahmad T."/>
            <person name="Ishaq S.E."/>
            <person name="Wang F."/>
        </authorList>
    </citation>
    <scope>NUCLEOTIDE SEQUENCE</scope>
    <source>
        <strain evidence="5">LMO-M01</strain>
    </source>
</reference>
<evidence type="ECO:0000259" key="4">
    <source>
        <dbReference type="Pfam" id="PF06094"/>
    </source>
</evidence>
<dbReference type="InterPro" id="IPR013024">
    <property type="entry name" value="GGCT-like"/>
</dbReference>
<dbReference type="GO" id="GO:0005829">
    <property type="term" value="C:cytosol"/>
    <property type="evidence" value="ECO:0007669"/>
    <property type="project" value="TreeGrafter"/>
</dbReference>
<dbReference type="PANTHER" id="PTHR12510">
    <property type="entry name" value="TROPONIN C-AKIN-1 PROTEIN"/>
    <property type="match status" value="1"/>
</dbReference>
<proteinExistence type="inferred from homology"/>
<dbReference type="SUPFAM" id="SSF110857">
    <property type="entry name" value="Gamma-glutamyl cyclotransferase-like"/>
    <property type="match status" value="1"/>
</dbReference>
<evidence type="ECO:0000313" key="5">
    <source>
        <dbReference type="EMBL" id="WED65932.1"/>
    </source>
</evidence>
<dbReference type="CDD" id="cd06661">
    <property type="entry name" value="GGCT_like"/>
    <property type="match status" value="1"/>
</dbReference>
<gene>
    <name evidence="5" type="ORF">PXH66_03600</name>
</gene>
<feature type="domain" description="Gamma-glutamylcyclotransferase AIG2-like" evidence="4">
    <location>
        <begin position="8"/>
        <end position="122"/>
    </location>
</feature>
<evidence type="ECO:0000313" key="6">
    <source>
        <dbReference type="Proteomes" id="UP001218638"/>
    </source>
</evidence>
<name>A0AAF0CQ13_9BACT</name>
<dbReference type="Proteomes" id="UP001218638">
    <property type="component" value="Chromosome"/>
</dbReference>
<dbReference type="AlphaFoldDB" id="A0AAF0CQ13"/>
<keyword evidence="6" id="KW-1185">Reference proteome</keyword>
<evidence type="ECO:0000256" key="1">
    <source>
        <dbReference type="ARBA" id="ARBA00008861"/>
    </source>
</evidence>
<dbReference type="Pfam" id="PF06094">
    <property type="entry name" value="GGACT"/>
    <property type="match status" value="1"/>
</dbReference>